<keyword evidence="3" id="KW-1185">Reference proteome</keyword>
<feature type="chain" id="PRO_5046020338" description="Lipoprotein" evidence="1">
    <location>
        <begin position="26"/>
        <end position="132"/>
    </location>
</feature>
<gene>
    <name evidence="2" type="ORF">MECH1_V1_0991</name>
</gene>
<reference evidence="2 3" key="1">
    <citation type="submission" date="2024-04" db="EMBL/GenBank/DDBJ databases">
        <authorList>
            <person name="Cremers G."/>
        </authorList>
    </citation>
    <scope>NUCLEOTIDE SEQUENCE [LARGE SCALE GENOMIC DNA]</scope>
    <source>
        <strain evidence="2">MeCH1-AG</strain>
    </source>
</reference>
<protein>
    <recommendedName>
        <fullName evidence="4">Lipoprotein</fullName>
    </recommendedName>
</protein>
<evidence type="ECO:0000313" key="2">
    <source>
        <dbReference type="EMBL" id="CAL1239767.1"/>
    </source>
</evidence>
<evidence type="ECO:0008006" key="4">
    <source>
        <dbReference type="Google" id="ProtNLM"/>
    </source>
</evidence>
<dbReference type="Proteomes" id="UP001497493">
    <property type="component" value="Chromosome"/>
</dbReference>
<proteinExistence type="predicted"/>
<evidence type="ECO:0000313" key="3">
    <source>
        <dbReference type="Proteomes" id="UP001497493"/>
    </source>
</evidence>
<evidence type="ECO:0000256" key="1">
    <source>
        <dbReference type="SAM" id="SignalP"/>
    </source>
</evidence>
<dbReference type="RefSeq" id="WP_348759304.1">
    <property type="nucleotide sequence ID" value="NZ_OZ026884.1"/>
</dbReference>
<name>A0ABP1C7G2_9GAMM</name>
<sequence length="132" mass="14634">MMNHSTLTAALALALFLVVAGCRTAPIYNVEHAPVTTNKPHASLDDVEKAIVRAGAGLGWQMRKIKPGLIDGTLYLRSHVAEVSIPYSTQEYSIRYKNSQNLNYQAGQIHKNYNSWVQNLDNAIRSELLAQP</sequence>
<accession>A0ABP1C7G2</accession>
<dbReference type="EMBL" id="OZ026884">
    <property type="protein sequence ID" value="CAL1239767.1"/>
    <property type="molecule type" value="Genomic_DNA"/>
</dbReference>
<organism evidence="2 3">
    <name type="scientific">Candidatus Methylocalor cossyra</name>
    <dbReference type="NCBI Taxonomy" id="3108543"/>
    <lineage>
        <taxon>Bacteria</taxon>
        <taxon>Pseudomonadati</taxon>
        <taxon>Pseudomonadota</taxon>
        <taxon>Gammaproteobacteria</taxon>
        <taxon>Methylococcales</taxon>
        <taxon>Methylococcaceae</taxon>
        <taxon>Candidatus Methylocalor</taxon>
    </lineage>
</organism>
<feature type="signal peptide" evidence="1">
    <location>
        <begin position="1"/>
        <end position="25"/>
    </location>
</feature>
<keyword evidence="1" id="KW-0732">Signal</keyword>